<evidence type="ECO:0000313" key="4">
    <source>
        <dbReference type="EMBL" id="AVT45832.1"/>
    </source>
</evidence>
<evidence type="ECO:0000256" key="2">
    <source>
        <dbReference type="ARBA" id="ARBA00022679"/>
    </source>
</evidence>
<gene>
    <name evidence="4" type="ORF">C8077_07965</name>
</gene>
<accession>A0A2R4G4P6</accession>
<dbReference type="InterPro" id="IPR001173">
    <property type="entry name" value="Glyco_trans_2-like"/>
</dbReference>
<dbReference type="SUPFAM" id="SSF53448">
    <property type="entry name" value="Nucleotide-diphospho-sugar transferases"/>
    <property type="match status" value="1"/>
</dbReference>
<proteinExistence type="predicted"/>
<dbReference type="PANTHER" id="PTHR22916">
    <property type="entry name" value="GLYCOSYLTRANSFERASE"/>
    <property type="match status" value="1"/>
</dbReference>
<keyword evidence="2 4" id="KW-0808">Transferase</keyword>
<sequence length="322" mass="37155">MSEPLISVIIPVYGVEQYLDNCMESVTAQTYRNLEIILVDDGSKDRCPAMCDEWASKDPRIHVVHKANGGLSSARNAGLDAATGEYVAFVDSDDWIEPTMLETMLGWMRKHTTVDVVMCGTEKDYEDGRKEHIDGHLPEREFSSDEALHDFLHHRNRMASAVWNKLFKADFFTGTSHIRFPEGLNNEDYYVLAQVYRTMRGILFNPKALYHYRIRPDSITTAGLNVHSFDRAKIADKCREYLLESGYQDQASLDYFVMQGRYDIVYDLVRMNLDSAVLNTWRKELAAKAKPVYRDASVGFADKMKIYMLAWFPKLYVRMTRH</sequence>
<evidence type="ECO:0000313" key="5">
    <source>
        <dbReference type="Proteomes" id="UP000241454"/>
    </source>
</evidence>
<dbReference type="Proteomes" id="UP000241454">
    <property type="component" value="Chromosome"/>
</dbReference>
<dbReference type="EMBL" id="CP028341">
    <property type="protein sequence ID" value="AVT45832.1"/>
    <property type="molecule type" value="Genomic_DNA"/>
</dbReference>
<dbReference type="AlphaFoldDB" id="A0A2R4G4P6"/>
<dbReference type="InterPro" id="IPR029044">
    <property type="entry name" value="Nucleotide-diphossugar_trans"/>
</dbReference>
<dbReference type="Pfam" id="PF00535">
    <property type="entry name" value="Glycos_transf_2"/>
    <property type="match status" value="1"/>
</dbReference>
<dbReference type="GO" id="GO:0016757">
    <property type="term" value="F:glycosyltransferase activity"/>
    <property type="evidence" value="ECO:0007669"/>
    <property type="project" value="UniProtKB-KW"/>
</dbReference>
<dbReference type="Gene3D" id="3.90.550.10">
    <property type="entry name" value="Spore Coat Polysaccharide Biosynthesis Protein SpsA, Chain A"/>
    <property type="match status" value="1"/>
</dbReference>
<name>A0A2R4G4P6_BIFAD</name>
<reference evidence="4 5" key="1">
    <citation type="submission" date="2018-03" db="EMBL/GenBank/DDBJ databases">
        <authorList>
            <person name="Keele B.F."/>
        </authorList>
    </citation>
    <scope>NUCLEOTIDE SEQUENCE [LARGE SCALE GENOMIC DNA]</scope>
    <source>
        <strain evidence="4 5">1-11</strain>
    </source>
</reference>
<evidence type="ECO:0000256" key="1">
    <source>
        <dbReference type="ARBA" id="ARBA00022676"/>
    </source>
</evidence>
<evidence type="ECO:0000259" key="3">
    <source>
        <dbReference type="Pfam" id="PF00535"/>
    </source>
</evidence>
<dbReference type="CDD" id="cd00761">
    <property type="entry name" value="Glyco_tranf_GTA_type"/>
    <property type="match status" value="1"/>
</dbReference>
<keyword evidence="1" id="KW-0328">Glycosyltransferase</keyword>
<dbReference type="RefSeq" id="WP_107646474.1">
    <property type="nucleotide sequence ID" value="NZ_CP028341.1"/>
</dbReference>
<organism evidence="4 5">
    <name type="scientific">Bifidobacterium adolescentis</name>
    <dbReference type="NCBI Taxonomy" id="1680"/>
    <lineage>
        <taxon>Bacteria</taxon>
        <taxon>Bacillati</taxon>
        <taxon>Actinomycetota</taxon>
        <taxon>Actinomycetes</taxon>
        <taxon>Bifidobacteriales</taxon>
        <taxon>Bifidobacteriaceae</taxon>
        <taxon>Bifidobacterium</taxon>
    </lineage>
</organism>
<feature type="domain" description="Glycosyltransferase 2-like" evidence="3">
    <location>
        <begin position="7"/>
        <end position="140"/>
    </location>
</feature>
<dbReference type="PANTHER" id="PTHR22916:SF51">
    <property type="entry name" value="GLYCOSYLTRANSFERASE EPSH-RELATED"/>
    <property type="match status" value="1"/>
</dbReference>
<protein>
    <submittedName>
        <fullName evidence="4">Glycosyl transferase family 2</fullName>
    </submittedName>
</protein>